<feature type="compositionally biased region" description="Acidic residues" evidence="3">
    <location>
        <begin position="24"/>
        <end position="40"/>
    </location>
</feature>
<feature type="compositionally biased region" description="Low complexity" evidence="3">
    <location>
        <begin position="519"/>
        <end position="533"/>
    </location>
</feature>
<feature type="region of interest" description="Disordered" evidence="3">
    <location>
        <begin position="598"/>
        <end position="621"/>
    </location>
</feature>
<dbReference type="GO" id="GO:0000422">
    <property type="term" value="P:autophagy of mitochondrion"/>
    <property type="evidence" value="ECO:0007669"/>
    <property type="project" value="TreeGrafter"/>
</dbReference>
<reference evidence="5" key="1">
    <citation type="submission" date="2021-01" db="EMBL/GenBank/DDBJ databases">
        <authorList>
            <person name="Eckstrom K.M.E."/>
        </authorList>
    </citation>
    <scope>NUCLEOTIDE SEQUENCE</scope>
    <source>
        <strain evidence="5">UVCC 0001</strain>
    </source>
</reference>
<feature type="compositionally biased region" description="Polar residues" evidence="3">
    <location>
        <begin position="749"/>
        <end position="760"/>
    </location>
</feature>
<feature type="region of interest" description="Disordered" evidence="3">
    <location>
        <begin position="488"/>
        <end position="559"/>
    </location>
</feature>
<feature type="compositionally biased region" description="Basic and acidic residues" evidence="3">
    <location>
        <begin position="658"/>
        <end position="676"/>
    </location>
</feature>
<feature type="region of interest" description="Disordered" evidence="3">
    <location>
        <begin position="636"/>
        <end position="831"/>
    </location>
</feature>
<comment type="caution">
    <text evidence="5">The sequence shown here is derived from an EMBL/GenBank/DDBJ whole genome shotgun (WGS) entry which is preliminary data.</text>
</comment>
<dbReference type="EMBL" id="JASFZW010000004">
    <property type="protein sequence ID" value="KAK2078645.1"/>
    <property type="molecule type" value="Genomic_DNA"/>
</dbReference>
<dbReference type="InterPro" id="IPR040040">
    <property type="entry name" value="ATG11"/>
</dbReference>
<dbReference type="GO" id="GO:0034517">
    <property type="term" value="P:ribophagy"/>
    <property type="evidence" value="ECO:0007669"/>
    <property type="project" value="TreeGrafter"/>
</dbReference>
<dbReference type="GO" id="GO:0034727">
    <property type="term" value="P:piecemeal microautophagy of the nucleus"/>
    <property type="evidence" value="ECO:0007669"/>
    <property type="project" value="TreeGrafter"/>
</dbReference>
<accession>A0AAD9MKT4</accession>
<dbReference type="Pfam" id="PF04108">
    <property type="entry name" value="ATG17_like"/>
    <property type="match status" value="1"/>
</dbReference>
<feature type="compositionally biased region" description="Basic residues" evidence="3">
    <location>
        <begin position="202"/>
        <end position="227"/>
    </location>
</feature>
<evidence type="ECO:0000313" key="5">
    <source>
        <dbReference type="EMBL" id="KAK2078645.1"/>
    </source>
</evidence>
<name>A0AAD9MKT4_PROWI</name>
<organism evidence="5 6">
    <name type="scientific">Prototheca wickerhamii</name>
    <dbReference type="NCBI Taxonomy" id="3111"/>
    <lineage>
        <taxon>Eukaryota</taxon>
        <taxon>Viridiplantae</taxon>
        <taxon>Chlorophyta</taxon>
        <taxon>core chlorophytes</taxon>
        <taxon>Trebouxiophyceae</taxon>
        <taxon>Chlorellales</taxon>
        <taxon>Chlorellaceae</taxon>
        <taxon>Prototheca</taxon>
    </lineage>
</organism>
<dbReference type="GO" id="GO:0034045">
    <property type="term" value="C:phagophore assembly site membrane"/>
    <property type="evidence" value="ECO:0007669"/>
    <property type="project" value="TreeGrafter"/>
</dbReference>
<keyword evidence="6" id="KW-1185">Reference proteome</keyword>
<evidence type="ECO:0000313" key="6">
    <source>
        <dbReference type="Proteomes" id="UP001255856"/>
    </source>
</evidence>
<keyword evidence="1" id="KW-0072">Autophagy</keyword>
<proteinExistence type="predicted"/>
<dbReference type="GO" id="GO:1990316">
    <property type="term" value="C:Atg1/ULK1 kinase complex"/>
    <property type="evidence" value="ECO:0007669"/>
    <property type="project" value="TreeGrafter"/>
</dbReference>
<dbReference type="GO" id="GO:0019901">
    <property type="term" value="F:protein kinase binding"/>
    <property type="evidence" value="ECO:0007669"/>
    <property type="project" value="TreeGrafter"/>
</dbReference>
<feature type="domain" description="Autophagy protein ATG17-like" evidence="4">
    <location>
        <begin position="289"/>
        <end position="417"/>
    </location>
</feature>
<dbReference type="GO" id="GO:0060090">
    <property type="term" value="F:molecular adaptor activity"/>
    <property type="evidence" value="ECO:0007669"/>
    <property type="project" value="TreeGrafter"/>
</dbReference>
<evidence type="ECO:0000256" key="2">
    <source>
        <dbReference type="SAM" id="Coils"/>
    </source>
</evidence>
<gene>
    <name evidence="5" type="ORF">QBZ16_003485</name>
</gene>
<protein>
    <recommendedName>
        <fullName evidence="4">Autophagy protein ATG17-like domain-containing protein</fullName>
    </recommendedName>
</protein>
<feature type="region of interest" description="Disordered" evidence="3">
    <location>
        <begin position="168"/>
        <end position="244"/>
    </location>
</feature>
<dbReference type="GO" id="GO:0000045">
    <property type="term" value="P:autophagosome assembly"/>
    <property type="evidence" value="ECO:0007669"/>
    <property type="project" value="InterPro"/>
</dbReference>
<dbReference type="PANTHER" id="PTHR13222:SF1">
    <property type="entry name" value="RB1-INDUCIBLE COILED-COIL PROTEIN 1"/>
    <property type="match status" value="1"/>
</dbReference>
<feature type="compositionally biased region" description="Low complexity" evidence="3">
    <location>
        <begin position="610"/>
        <end position="621"/>
    </location>
</feature>
<keyword evidence="2" id="KW-0175">Coiled coil</keyword>
<dbReference type="AlphaFoldDB" id="A0AAD9MKT4"/>
<dbReference type="InterPro" id="IPR045326">
    <property type="entry name" value="ATG17-like_dom"/>
</dbReference>
<sequence>MAPFEGHEEECGEDERAYVLVGAMEEETSGSEQREDDELPDLAPGRALPVLARQRELGEALLRASEARVAIARGLVDAMEAQALSVDAACVAVERHYPRVLAAWEDFARGFEERQPPLDEALAAFDEAAEFVQGARLHPGVTAALEGSRGRARRRRRGRARRAALVVLGPPEPGVGDGVRAGRAEHAGRAGQPGGAAPGRGRAARRAARAARAGARGRQRRVRRAARGRAAAAVGRGARGHARAGAARCARSGGAGGGARGVRAALRADDEAAAARGAAGQALLSTHARRTLPRLFALARDAHDLVEEAAAQRQTLSTEAAAQLRLVAEAQRRMRELGNRLALYREALERVAAAVARLAALRRVPAAYKQCLAEALRRRTFQERYARYVAALADKVAEFRAKEAATRGRFRAHVEPYIPVAALEALGLAGPPPQCHISVTQEPGPAVVDVRHEDVLAFQLPALASRGGAGGHGAGVVSAVAREDSEASGSVAGPSVGNSTAGPAASASVGALSPRSEGAPTPFATAPLPASSSEADRAESQGPADARGDSNDATSGPSPALQVALEAKEAEAAALAARLDDERRGFERRIAELEALLGEASRSDGTGGRADLAAQAESAGAAETVAQMVVGGDVEEAEREVAVSDDALPAAPPDAPEETARAEIEGAVESSERPPEEETACVAPPDHADHPDAASDLESEDSATTVSLHLSGSSSSLDEAPLPADQEESGECQQLDSAKVASSCERATATDQLSTSQAATSEEEMEHGTGHRKQTAPSALVAPGGEEGAHPAADASMCATTPAQQEAPGTDPGLTSTVPAAEEDSLKQVQE</sequence>
<feature type="compositionally biased region" description="Low complexity" evidence="3">
    <location>
        <begin position="707"/>
        <end position="717"/>
    </location>
</feature>
<dbReference type="PANTHER" id="PTHR13222">
    <property type="entry name" value="RB1-INDUCIBLE COILED-COIL"/>
    <property type="match status" value="1"/>
</dbReference>
<evidence type="ECO:0000256" key="3">
    <source>
        <dbReference type="SAM" id="MobiDB-lite"/>
    </source>
</evidence>
<dbReference type="Proteomes" id="UP001255856">
    <property type="component" value="Unassembled WGS sequence"/>
</dbReference>
<evidence type="ECO:0000259" key="4">
    <source>
        <dbReference type="Pfam" id="PF04108"/>
    </source>
</evidence>
<dbReference type="GO" id="GO:0061709">
    <property type="term" value="P:reticulophagy"/>
    <property type="evidence" value="ECO:0007669"/>
    <property type="project" value="TreeGrafter"/>
</dbReference>
<feature type="region of interest" description="Disordered" evidence="3">
    <location>
        <begin position="23"/>
        <end position="42"/>
    </location>
</feature>
<feature type="coiled-coil region" evidence="2">
    <location>
        <begin position="320"/>
        <end position="347"/>
    </location>
</feature>
<evidence type="ECO:0000256" key="1">
    <source>
        <dbReference type="ARBA" id="ARBA00023006"/>
    </source>
</evidence>